<feature type="region of interest" description="Disordered" evidence="1">
    <location>
        <begin position="449"/>
        <end position="519"/>
    </location>
</feature>
<dbReference type="Pfam" id="PF05872">
    <property type="entry name" value="HerA_C"/>
    <property type="match status" value="1"/>
</dbReference>
<evidence type="ECO:0000259" key="2">
    <source>
        <dbReference type="Pfam" id="PF05872"/>
    </source>
</evidence>
<feature type="compositionally biased region" description="Basic and acidic residues" evidence="1">
    <location>
        <begin position="489"/>
        <end position="511"/>
    </location>
</feature>
<feature type="domain" description="Helicase HerA-like C-terminal" evidence="2">
    <location>
        <begin position="33"/>
        <end position="545"/>
    </location>
</feature>
<dbReference type="RefSeq" id="WP_198498525.1">
    <property type="nucleotide sequence ID" value="NZ_CP065989.1"/>
</dbReference>
<sequence length="545" mass="57512">MTTEAMTRLKDGYTFDGATLELGVALDGETPAPDVPISIPLAMLNRHGLVAGATGTGKTVTLQVLAEQLSKAGVPVFASDIKGDLSGIGAPGVASEKLTKRLEAAGQEWDPAANPTEFYTLGDSGLGTPIRATVTSFGPILLSKVLELNDTQESVLSLVFHYADKAGLALLDLSDLRAVLTYLTSDEGKAELEGIGGASKATVGVILRKIAELSAQGGDVFFGEPEFDTADLLRVDDSGAGIVSVLELQKLNQSPALFSTFLMWLLADLFQDLPEVGDADKPALVFFFDEAHLLFADASKAFLESVTQTVRLIRSKGVGVFFVTQTPKDVPEDVLAQLGSRIQHQLRAHTPNDAKALKATVATFPKSDYDLESLLTSLGIGEAVVTVMDPDGAPTPVAATRVRAPESKIGPMSEDEIKAAVAASDQQKKYGTAIDNESAREILTKRLEAGAAEQEAEASQTAGSQTAGSQTAGSPTSGGDAGSGSERVPFPEESARAPRQQDAKAEKKDDNLFSQVVNSSAFKQFTRTAAREIARGIFGTSRRRR</sequence>
<reference evidence="3 4" key="1">
    <citation type="submission" date="2020-12" db="EMBL/GenBank/DDBJ databases">
        <title>FDA dAtabase for Regulatory Grade micrObial Sequences (FDA-ARGOS): Supporting development and validation of Infectious Disease Dx tests.</title>
        <authorList>
            <person name="Sproer C."/>
            <person name="Gronow S."/>
            <person name="Severitt S."/>
            <person name="Schroder I."/>
            <person name="Tallon L."/>
            <person name="Sadzewicz L."/>
            <person name="Zhao X."/>
            <person name="Boylan J."/>
            <person name="Ott S."/>
            <person name="Bowen H."/>
            <person name="Vavikolanu K."/>
            <person name="Mehta A."/>
            <person name="Aluvathingal J."/>
            <person name="Nadendla S."/>
            <person name="Lowell S."/>
            <person name="Myers T."/>
            <person name="Yan Y."/>
            <person name="Sichtig H."/>
        </authorList>
    </citation>
    <scope>NUCLEOTIDE SEQUENCE [LARGE SCALE GENOMIC DNA]</scope>
    <source>
        <strain evidence="3 4">FDAARGOS_990</strain>
    </source>
</reference>
<dbReference type="Gene3D" id="3.40.50.300">
    <property type="entry name" value="P-loop containing nucleotide triphosphate hydrolases"/>
    <property type="match status" value="2"/>
</dbReference>
<evidence type="ECO:0000313" key="3">
    <source>
        <dbReference type="EMBL" id="QQB13311.1"/>
    </source>
</evidence>
<accession>A0A7T4DIE3</accession>
<feature type="compositionally biased region" description="Low complexity" evidence="1">
    <location>
        <begin position="449"/>
        <end position="465"/>
    </location>
</feature>
<organism evidence="3 4">
    <name type="scientific">Brevibacterium casei</name>
    <dbReference type="NCBI Taxonomy" id="33889"/>
    <lineage>
        <taxon>Bacteria</taxon>
        <taxon>Bacillati</taxon>
        <taxon>Actinomycetota</taxon>
        <taxon>Actinomycetes</taxon>
        <taxon>Micrococcales</taxon>
        <taxon>Brevibacteriaceae</taxon>
        <taxon>Brevibacterium</taxon>
    </lineage>
</organism>
<dbReference type="InterPro" id="IPR027417">
    <property type="entry name" value="P-loop_NTPase"/>
</dbReference>
<dbReference type="PANTHER" id="PTHR30121:SF6">
    <property type="entry name" value="SLR6007 PROTEIN"/>
    <property type="match status" value="1"/>
</dbReference>
<evidence type="ECO:0000313" key="4">
    <source>
        <dbReference type="Proteomes" id="UP000595374"/>
    </source>
</evidence>
<dbReference type="SUPFAM" id="SSF52540">
    <property type="entry name" value="P-loop containing nucleoside triphosphate hydrolases"/>
    <property type="match status" value="1"/>
</dbReference>
<dbReference type="InterPro" id="IPR051162">
    <property type="entry name" value="T4SS_component"/>
</dbReference>
<dbReference type="Proteomes" id="UP000595374">
    <property type="component" value="Chromosome"/>
</dbReference>
<dbReference type="AlphaFoldDB" id="A0A7T4DIE3"/>
<protein>
    <submittedName>
        <fullName evidence="3">DUF853 family protein</fullName>
    </submittedName>
</protein>
<dbReference type="InterPro" id="IPR033186">
    <property type="entry name" value="HerA_C"/>
</dbReference>
<evidence type="ECO:0000256" key="1">
    <source>
        <dbReference type="SAM" id="MobiDB-lite"/>
    </source>
</evidence>
<dbReference type="EMBL" id="CP065989">
    <property type="protein sequence ID" value="QQB13311.1"/>
    <property type="molecule type" value="Genomic_DNA"/>
</dbReference>
<feature type="compositionally biased region" description="Polar residues" evidence="1">
    <location>
        <begin position="466"/>
        <end position="477"/>
    </location>
</feature>
<name>A0A7T4DIE3_9MICO</name>
<gene>
    <name evidence="3" type="ORF">I6H47_10690</name>
</gene>
<dbReference type="PANTHER" id="PTHR30121">
    <property type="entry name" value="UNCHARACTERIZED PROTEIN YJGR-RELATED"/>
    <property type="match status" value="1"/>
</dbReference>
<proteinExistence type="predicted"/>